<organism evidence="1 2">
    <name type="scientific">Trifolium medium</name>
    <dbReference type="NCBI Taxonomy" id="97028"/>
    <lineage>
        <taxon>Eukaryota</taxon>
        <taxon>Viridiplantae</taxon>
        <taxon>Streptophyta</taxon>
        <taxon>Embryophyta</taxon>
        <taxon>Tracheophyta</taxon>
        <taxon>Spermatophyta</taxon>
        <taxon>Magnoliopsida</taxon>
        <taxon>eudicotyledons</taxon>
        <taxon>Gunneridae</taxon>
        <taxon>Pentapetalae</taxon>
        <taxon>rosids</taxon>
        <taxon>fabids</taxon>
        <taxon>Fabales</taxon>
        <taxon>Fabaceae</taxon>
        <taxon>Papilionoideae</taxon>
        <taxon>50 kb inversion clade</taxon>
        <taxon>NPAAA clade</taxon>
        <taxon>Hologalegina</taxon>
        <taxon>IRL clade</taxon>
        <taxon>Trifolieae</taxon>
        <taxon>Trifolium</taxon>
    </lineage>
</organism>
<dbReference type="AlphaFoldDB" id="A0A392QYS1"/>
<evidence type="ECO:0000313" key="1">
    <source>
        <dbReference type="EMBL" id="MCI29177.1"/>
    </source>
</evidence>
<reference evidence="1 2" key="1">
    <citation type="journal article" date="2018" name="Front. Plant Sci.">
        <title>Red Clover (Trifolium pratense) and Zigzag Clover (T. medium) - A Picture of Genomic Similarities and Differences.</title>
        <authorList>
            <person name="Dluhosova J."/>
            <person name="Istvanek J."/>
            <person name="Nedelnik J."/>
            <person name="Repkova J."/>
        </authorList>
    </citation>
    <scope>NUCLEOTIDE SEQUENCE [LARGE SCALE GENOMIC DNA]</scope>
    <source>
        <strain evidence="2">cv. 10/8</strain>
        <tissue evidence="1">Leaf</tissue>
    </source>
</reference>
<dbReference type="Proteomes" id="UP000265520">
    <property type="component" value="Unassembled WGS sequence"/>
</dbReference>
<evidence type="ECO:0000313" key="2">
    <source>
        <dbReference type="Proteomes" id="UP000265520"/>
    </source>
</evidence>
<accession>A0A392QYS1</accession>
<protein>
    <submittedName>
        <fullName evidence="1">Uncharacterized protein</fullName>
    </submittedName>
</protein>
<name>A0A392QYS1_9FABA</name>
<feature type="non-terminal residue" evidence="1">
    <location>
        <position position="1"/>
    </location>
</feature>
<dbReference type="EMBL" id="LXQA010170794">
    <property type="protein sequence ID" value="MCI29177.1"/>
    <property type="molecule type" value="Genomic_DNA"/>
</dbReference>
<sequence length="99" mass="11140">SDNSIVDMGEWVEVIGVGDFAGEDIFFLCGKKIDLLSNLMALIQPPSSVSSNDVWSCQISNGGVFMHESAFKSEEFDQRWGVREECLDDVWLLFRDAKM</sequence>
<keyword evidence="2" id="KW-1185">Reference proteome</keyword>
<proteinExistence type="predicted"/>
<comment type="caution">
    <text evidence="1">The sequence shown here is derived from an EMBL/GenBank/DDBJ whole genome shotgun (WGS) entry which is preliminary data.</text>
</comment>